<accession>A0AA37MKE5</accession>
<feature type="compositionally biased region" description="Polar residues" evidence="1">
    <location>
        <begin position="240"/>
        <end position="264"/>
    </location>
</feature>
<dbReference type="Proteomes" id="UP000887043">
    <property type="component" value="Unassembled WGS sequence"/>
</dbReference>
<feature type="compositionally biased region" description="Gly residues" evidence="1">
    <location>
        <begin position="225"/>
        <end position="237"/>
    </location>
</feature>
<evidence type="ECO:0000313" key="4">
    <source>
        <dbReference type="Proteomes" id="UP000887043"/>
    </source>
</evidence>
<name>A0AA37MKE5_SEGBR</name>
<feature type="chain" id="PRO_5041268388" description="Carbohydrate-binding domain-containing protein" evidence="2">
    <location>
        <begin position="20"/>
        <end position="601"/>
    </location>
</feature>
<evidence type="ECO:0000256" key="1">
    <source>
        <dbReference type="SAM" id="MobiDB-lite"/>
    </source>
</evidence>
<organism evidence="3 4">
    <name type="scientific">Segatella bryantii</name>
    <name type="common">Prevotella bryantii</name>
    <dbReference type="NCBI Taxonomy" id="77095"/>
    <lineage>
        <taxon>Bacteria</taxon>
        <taxon>Pseudomonadati</taxon>
        <taxon>Bacteroidota</taxon>
        <taxon>Bacteroidia</taxon>
        <taxon>Bacteroidales</taxon>
        <taxon>Prevotellaceae</taxon>
        <taxon>Segatella</taxon>
    </lineage>
</organism>
<reference evidence="3" key="1">
    <citation type="submission" date="2021-08" db="EMBL/GenBank/DDBJ databases">
        <title>Prevotella lacticifex sp. nov., isolated from rumen of cow.</title>
        <authorList>
            <person name="Shinkai T."/>
            <person name="Ikeyama N."/>
            <person name="Kumagai M."/>
            <person name="Ohmori H."/>
            <person name="Sakamoto M."/>
            <person name="Ohkuma M."/>
            <person name="Mitsumori M."/>
        </authorList>
    </citation>
    <scope>NUCLEOTIDE SEQUENCE</scope>
    <source>
        <strain evidence="3">DSM 11371</strain>
    </source>
</reference>
<comment type="caution">
    <text evidence="3">The sequence shown here is derived from an EMBL/GenBank/DDBJ whole genome shotgun (WGS) entry which is preliminary data.</text>
</comment>
<gene>
    <name evidence="3" type="ORF">PRRU23_05120</name>
</gene>
<feature type="region of interest" description="Disordered" evidence="1">
    <location>
        <begin position="206"/>
        <end position="264"/>
    </location>
</feature>
<feature type="compositionally biased region" description="Gly residues" evidence="1">
    <location>
        <begin position="97"/>
        <end position="116"/>
    </location>
</feature>
<evidence type="ECO:0000256" key="2">
    <source>
        <dbReference type="SAM" id="SignalP"/>
    </source>
</evidence>
<dbReference type="AlphaFoldDB" id="A0AA37MKE5"/>
<feature type="signal peptide" evidence="2">
    <location>
        <begin position="1"/>
        <end position="19"/>
    </location>
</feature>
<keyword evidence="2" id="KW-0732">Signal</keyword>
<dbReference type="InterPro" id="IPR012332">
    <property type="entry name" value="Autotransporter_pectin_lyase_C"/>
</dbReference>
<dbReference type="Gene3D" id="2.160.20.20">
    <property type="match status" value="1"/>
</dbReference>
<dbReference type="RefSeq" id="WP_006281075.1">
    <property type="nucleotide sequence ID" value="NZ_BPTR01000001.1"/>
</dbReference>
<evidence type="ECO:0000313" key="3">
    <source>
        <dbReference type="EMBL" id="GJG26812.1"/>
    </source>
</evidence>
<dbReference type="SUPFAM" id="SSF51126">
    <property type="entry name" value="Pectin lyase-like"/>
    <property type="match status" value="1"/>
</dbReference>
<feature type="region of interest" description="Disordered" evidence="1">
    <location>
        <begin position="77"/>
        <end position="162"/>
    </location>
</feature>
<feature type="compositionally biased region" description="Gly residues" evidence="1">
    <location>
        <begin position="123"/>
        <end position="148"/>
    </location>
</feature>
<sequence length="601" mass="62544">MKNNVIIAAMLLCASVNLAQNSNQSKGHKNMGAAVNMPVPFTVNVADSLMINDLHLDAKQAKKVKKLNKKYASIIDGTGLKSTSSKPSGDGPDGASHGIGGPGGGQPGGFGGGMSGGMDSPGSGFGRGGMGGPGGGRGQGGPQGGPQGWPGKSTSTSSLDLDAKQTKYEKKLKKILTEEQYSGYLKIKPRFYAQRSIREFLLGNPSMMERNDQKPPQNGHQISGAHGGPHGWPGGGSRESVGSKSETGYSQSEGTATKNGTLTSTKVDENAVQVTGGTLQLVQANIKKISGDSKDSDGSSFYGTNSAVYVSGSGSIINMDGGSVTTDAIGSNALFAYNGGTLNVSNVSVHNTKSLSRGIHATGGGIINARNLNIVTEGRNSSVVATDRGGGTISVYGGSYSCTGEDCAVLYSTGHITANQISGESRQGEICVIEGDNSVTINNSDMTSGDSRWGMMILQSGSGDSEGYNGKITVNHSRLKLTDSKAPLCEVPTNITGTLILNDADLHVPSKILMRVEYYNRWHTKGGTGNLILSTDSCKVYEGTVVKDNYGHVNVTVRKGVTWLLTADTTIDKLTVEQGGKVFTNGYSLKYLVSDIQGDIN</sequence>
<proteinExistence type="predicted"/>
<protein>
    <recommendedName>
        <fullName evidence="5">Carbohydrate-binding domain-containing protein</fullName>
    </recommendedName>
</protein>
<dbReference type="InterPro" id="IPR011050">
    <property type="entry name" value="Pectin_lyase_fold/virulence"/>
</dbReference>
<evidence type="ECO:0008006" key="5">
    <source>
        <dbReference type="Google" id="ProtNLM"/>
    </source>
</evidence>
<dbReference type="EMBL" id="BPTR01000001">
    <property type="protein sequence ID" value="GJG26812.1"/>
    <property type="molecule type" value="Genomic_DNA"/>
</dbReference>